<accession>A0A8D9GV24</accession>
<dbReference type="Proteomes" id="UP000694005">
    <property type="component" value="Chromosome A01"/>
</dbReference>
<organism evidence="2 3">
    <name type="scientific">Brassica campestris</name>
    <name type="common">Field mustard</name>
    <dbReference type="NCBI Taxonomy" id="3711"/>
    <lineage>
        <taxon>Eukaryota</taxon>
        <taxon>Viridiplantae</taxon>
        <taxon>Streptophyta</taxon>
        <taxon>Embryophyta</taxon>
        <taxon>Tracheophyta</taxon>
        <taxon>Spermatophyta</taxon>
        <taxon>Magnoliopsida</taxon>
        <taxon>eudicotyledons</taxon>
        <taxon>Gunneridae</taxon>
        <taxon>Pentapetalae</taxon>
        <taxon>rosids</taxon>
        <taxon>malvids</taxon>
        <taxon>Brassicales</taxon>
        <taxon>Brassicaceae</taxon>
        <taxon>Brassiceae</taxon>
        <taxon>Brassica</taxon>
    </lineage>
</organism>
<evidence type="ECO:0000313" key="2">
    <source>
        <dbReference type="EMBL" id="CAG7887581.1"/>
    </source>
</evidence>
<protein>
    <submittedName>
        <fullName evidence="2">Uncharacterized protein</fullName>
    </submittedName>
</protein>
<feature type="compositionally biased region" description="Basic and acidic residues" evidence="1">
    <location>
        <begin position="155"/>
        <end position="179"/>
    </location>
</feature>
<name>A0A8D9GV24_BRACM</name>
<evidence type="ECO:0000313" key="3">
    <source>
        <dbReference type="Proteomes" id="UP000694005"/>
    </source>
</evidence>
<proteinExistence type="predicted"/>
<feature type="non-terminal residue" evidence="2">
    <location>
        <position position="185"/>
    </location>
</feature>
<reference evidence="2 3" key="1">
    <citation type="submission" date="2021-07" db="EMBL/GenBank/DDBJ databases">
        <authorList>
            <consortium name="Genoscope - CEA"/>
            <person name="William W."/>
        </authorList>
    </citation>
    <scope>NUCLEOTIDE SEQUENCE [LARGE SCALE GENOMIC DNA]</scope>
</reference>
<feature type="region of interest" description="Disordered" evidence="1">
    <location>
        <begin position="155"/>
        <end position="185"/>
    </location>
</feature>
<evidence type="ECO:0000256" key="1">
    <source>
        <dbReference type="SAM" id="MobiDB-lite"/>
    </source>
</evidence>
<gene>
    <name evidence="2" type="ORF">BRAPAZ1V2_A01P16570.2</name>
</gene>
<dbReference type="AlphaFoldDB" id="A0A8D9GV24"/>
<dbReference type="EMBL" id="LS974617">
    <property type="protein sequence ID" value="CAG7887581.1"/>
    <property type="molecule type" value="Genomic_DNA"/>
</dbReference>
<dbReference type="Gramene" id="A01p16570.2_BraZ1">
    <property type="protein sequence ID" value="A01p16570.2_BraZ1.CDS"/>
    <property type="gene ID" value="A01g16570.2_BraZ1"/>
</dbReference>
<sequence>THIKSCKLTKTLKKWLTVDLKVDRELELKDRQSRRCEDRDIRCLWWVCIVLLPEKTRSDGGDTVKTERIRGDAVRTETVFVLGLPPWWVSILNLAEKKTKDRNERRRRRRRIVFGGGGFRSVVGLTGKTRTATEDRWWRLCRRVSIDQRFASLSHDGEHERERGERGEKKLFQKRKENTEPYTLA</sequence>